<accession>A0A4S4BKH0</accession>
<reference evidence="14 15" key="1">
    <citation type="submission" date="2019-04" db="EMBL/GenBank/DDBJ databases">
        <title>Cohnella sp. nov. isolated from preserved vegetables.</title>
        <authorList>
            <person name="Lin S.-Y."/>
            <person name="Hung M.-H."/>
            <person name="Young C.-C."/>
        </authorList>
    </citation>
    <scope>NUCLEOTIDE SEQUENCE [LARGE SCALE GENOMIC DNA]</scope>
    <source>
        <strain evidence="14 15">CC-MHH1044</strain>
    </source>
</reference>
<sequence>MLRTERFGTLRVKLFLVLLLLVLPLIVLLIYISNYSITVVRDQVANSNHNLLQMYMKQVDQSLRSIDNYILESSSSDNDYFLLQSDNDNTYIPAEVRISNKLTDDFRLYNQTIDALFVYTEHRDSLIEAFALKEDYRVRTQIRQYLRSILTAADHTNGFTSEGWYAAEIGGRYYFFHIFKSGDVYFGAWASVDSLTTPFEAIDLGEKGRLLFTDEKGIPLTSEQGSAATVQASDNYSIKQIGHSDYLIVGSESSVGNFKLAALIPESNILDQLPSFRILVAIIALSILPLIPLSIYLLRRTVLKPLDRILFALKRTGDGNLGYRIPPFKSSIEFQILNTAYNKMMTQIQELKINVYEEKLSLQKAHFTHLQLQLNPHFLMNSLNVIHGLAFTKKNEIIQEMSICLVEYFRYILRSDSMIVPLKEEIKHVRNYLRIQQLRYRNRFTYEIDVPDELWETSVLPLMLQTFTENTLKHGISFEEQLSVLIRVERLEEDPAKLKIAIVDSGSGFDAEVLPKLNLGERITTSLEGGIGIWNLHQRLRFVYRDQFRLLFSNREAGGAVVEIVVPLQHEINLGEDGGKDGVPDINRG</sequence>
<dbReference type="Gene3D" id="6.10.340.10">
    <property type="match status" value="1"/>
</dbReference>
<keyword evidence="6" id="KW-0547">Nucleotide-binding</keyword>
<dbReference type="Proteomes" id="UP000310636">
    <property type="component" value="Unassembled WGS sequence"/>
</dbReference>
<gene>
    <name evidence="14" type="ORF">E6C55_22410</name>
</gene>
<feature type="transmembrane region" description="Helical" evidence="12">
    <location>
        <begin position="276"/>
        <end position="298"/>
    </location>
</feature>
<dbReference type="GO" id="GO:0005524">
    <property type="term" value="F:ATP binding"/>
    <property type="evidence" value="ECO:0007669"/>
    <property type="project" value="UniProtKB-KW"/>
</dbReference>
<dbReference type="InterPro" id="IPR050640">
    <property type="entry name" value="Bact_2-comp_sensor_kinase"/>
</dbReference>
<dbReference type="Pfam" id="PF06580">
    <property type="entry name" value="His_kinase"/>
    <property type="match status" value="1"/>
</dbReference>
<keyword evidence="7 14" id="KW-0418">Kinase</keyword>
<dbReference type="SMART" id="SM00304">
    <property type="entry name" value="HAMP"/>
    <property type="match status" value="1"/>
</dbReference>
<dbReference type="InterPro" id="IPR010559">
    <property type="entry name" value="Sig_transdc_His_kin_internal"/>
</dbReference>
<dbReference type="GO" id="GO:0005886">
    <property type="term" value="C:plasma membrane"/>
    <property type="evidence" value="ECO:0007669"/>
    <property type="project" value="UniProtKB-SubCell"/>
</dbReference>
<dbReference type="CDD" id="cd06225">
    <property type="entry name" value="HAMP"/>
    <property type="match status" value="1"/>
</dbReference>
<evidence type="ECO:0000313" key="14">
    <source>
        <dbReference type="EMBL" id="THF75224.1"/>
    </source>
</evidence>
<evidence type="ECO:0000259" key="13">
    <source>
        <dbReference type="PROSITE" id="PS50885"/>
    </source>
</evidence>
<dbReference type="EMBL" id="SSOB01000033">
    <property type="protein sequence ID" value="THF75224.1"/>
    <property type="molecule type" value="Genomic_DNA"/>
</dbReference>
<protein>
    <submittedName>
        <fullName evidence="14">Two-component sensor histidine kinase</fullName>
    </submittedName>
</protein>
<evidence type="ECO:0000256" key="10">
    <source>
        <dbReference type="ARBA" id="ARBA00023012"/>
    </source>
</evidence>
<evidence type="ECO:0000256" key="2">
    <source>
        <dbReference type="ARBA" id="ARBA00022475"/>
    </source>
</evidence>
<comment type="subcellular location">
    <subcellularLocation>
        <location evidence="1">Cell membrane</location>
        <topology evidence="1">Multi-pass membrane protein</topology>
    </subcellularLocation>
</comment>
<evidence type="ECO:0000256" key="6">
    <source>
        <dbReference type="ARBA" id="ARBA00022741"/>
    </source>
</evidence>
<evidence type="ECO:0000256" key="4">
    <source>
        <dbReference type="ARBA" id="ARBA00022679"/>
    </source>
</evidence>
<feature type="domain" description="HAMP" evidence="13">
    <location>
        <begin position="300"/>
        <end position="353"/>
    </location>
</feature>
<evidence type="ECO:0000256" key="9">
    <source>
        <dbReference type="ARBA" id="ARBA00022989"/>
    </source>
</evidence>
<name>A0A4S4BKH0_9BACL</name>
<dbReference type="SUPFAM" id="SSF158472">
    <property type="entry name" value="HAMP domain-like"/>
    <property type="match status" value="1"/>
</dbReference>
<keyword evidence="15" id="KW-1185">Reference proteome</keyword>
<evidence type="ECO:0000256" key="7">
    <source>
        <dbReference type="ARBA" id="ARBA00022777"/>
    </source>
</evidence>
<evidence type="ECO:0000256" key="12">
    <source>
        <dbReference type="SAM" id="Phobius"/>
    </source>
</evidence>
<dbReference type="SUPFAM" id="SSF55874">
    <property type="entry name" value="ATPase domain of HSP90 chaperone/DNA topoisomerase II/histidine kinase"/>
    <property type="match status" value="1"/>
</dbReference>
<keyword evidence="5 12" id="KW-0812">Transmembrane</keyword>
<keyword evidence="2" id="KW-1003">Cell membrane</keyword>
<keyword evidence="10" id="KW-0902">Two-component regulatory system</keyword>
<dbReference type="OrthoDB" id="759642at2"/>
<evidence type="ECO:0000256" key="8">
    <source>
        <dbReference type="ARBA" id="ARBA00022840"/>
    </source>
</evidence>
<keyword evidence="11 12" id="KW-0472">Membrane</keyword>
<feature type="transmembrane region" description="Helical" evidence="12">
    <location>
        <begin position="12"/>
        <end position="32"/>
    </location>
</feature>
<evidence type="ECO:0000313" key="15">
    <source>
        <dbReference type="Proteomes" id="UP000310636"/>
    </source>
</evidence>
<keyword evidence="4" id="KW-0808">Transferase</keyword>
<dbReference type="Gene3D" id="3.30.565.10">
    <property type="entry name" value="Histidine kinase-like ATPase, C-terminal domain"/>
    <property type="match status" value="1"/>
</dbReference>
<evidence type="ECO:0000256" key="11">
    <source>
        <dbReference type="ARBA" id="ARBA00023136"/>
    </source>
</evidence>
<organism evidence="14 15">
    <name type="scientific">Cohnella fermenti</name>
    <dbReference type="NCBI Taxonomy" id="2565925"/>
    <lineage>
        <taxon>Bacteria</taxon>
        <taxon>Bacillati</taxon>
        <taxon>Bacillota</taxon>
        <taxon>Bacilli</taxon>
        <taxon>Bacillales</taxon>
        <taxon>Paenibacillaceae</taxon>
        <taxon>Cohnella</taxon>
    </lineage>
</organism>
<dbReference type="GO" id="GO:0000155">
    <property type="term" value="F:phosphorelay sensor kinase activity"/>
    <property type="evidence" value="ECO:0007669"/>
    <property type="project" value="InterPro"/>
</dbReference>
<comment type="caution">
    <text evidence="14">The sequence shown here is derived from an EMBL/GenBank/DDBJ whole genome shotgun (WGS) entry which is preliminary data.</text>
</comment>
<dbReference type="InterPro" id="IPR036890">
    <property type="entry name" value="HATPase_C_sf"/>
</dbReference>
<keyword evidence="9 12" id="KW-1133">Transmembrane helix</keyword>
<dbReference type="AlphaFoldDB" id="A0A4S4BKH0"/>
<keyword evidence="8" id="KW-0067">ATP-binding</keyword>
<evidence type="ECO:0000256" key="1">
    <source>
        <dbReference type="ARBA" id="ARBA00004651"/>
    </source>
</evidence>
<keyword evidence="3" id="KW-0597">Phosphoprotein</keyword>
<dbReference type="InterPro" id="IPR003660">
    <property type="entry name" value="HAMP_dom"/>
</dbReference>
<proteinExistence type="predicted"/>
<dbReference type="PANTHER" id="PTHR34220:SF11">
    <property type="entry name" value="SENSOR PROTEIN KINASE HPTS"/>
    <property type="match status" value="1"/>
</dbReference>
<dbReference type="PANTHER" id="PTHR34220">
    <property type="entry name" value="SENSOR HISTIDINE KINASE YPDA"/>
    <property type="match status" value="1"/>
</dbReference>
<evidence type="ECO:0000256" key="3">
    <source>
        <dbReference type="ARBA" id="ARBA00022553"/>
    </source>
</evidence>
<evidence type="ECO:0000256" key="5">
    <source>
        <dbReference type="ARBA" id="ARBA00022692"/>
    </source>
</evidence>
<dbReference type="Pfam" id="PF00672">
    <property type="entry name" value="HAMP"/>
    <property type="match status" value="1"/>
</dbReference>
<dbReference type="PROSITE" id="PS50885">
    <property type="entry name" value="HAMP"/>
    <property type="match status" value="1"/>
</dbReference>